<sequence>MINIKETLIGSSFKNNILSPIVLCFVLIPEAVLFSIIAGVSPLIGIYTVIILSLITAILGGKAGLISGPSAAIAIIIAALSYKIKESIPDPFLYKLLHNQELSTYIFQHILVATIFAGLFQLLIGIFKLGKYIRLVPQYMIFGFVNGLAILIITTQLYLLKGESYTFYALFAGTIFILYYFSKYSKYIPVTLIALVIISSISYFFNLDTKKVGDIVNLSVALPHFYVPTVHLSKETLLIIVPYSLLIAVVGLLQSLITLCMLDEMSQKRSRDNQECIAQGAGNMACGFFGAMAGSVMLSQSMINFKNGAQGRLSTLLVSLILISFILYFSAYVMYVPLAVLLGILFMVALNILQWQNMHRIKYMSKLEKFLLIAITLITILTELHIAFLVCTFTVFIFYTMRNLHISVKEDLKEYRIKTYEFKGAICFNNIDEFKSLLCIENDPTYVILDFKNARIVDQEALDALDQIALEYKKKKAQLRIRYLSPDCKQNLTTAKAYCEYNEDEPQYKVALDL</sequence>
<comment type="caution">
    <text evidence="7">The sequence shown here is derived from an EMBL/GenBank/DDBJ whole genome shotgun (WGS) entry which is preliminary data.</text>
</comment>
<dbReference type="Pfam" id="PF00916">
    <property type="entry name" value="Sulfate_transp"/>
    <property type="match status" value="2"/>
</dbReference>
<accession>A0A4Q0XRV9</accession>
<dbReference type="InterPro" id="IPR002645">
    <property type="entry name" value="STAS_dom"/>
</dbReference>
<comment type="subcellular location">
    <subcellularLocation>
        <location evidence="1">Membrane</location>
        <topology evidence="1">Multi-pass membrane protein</topology>
    </subcellularLocation>
</comment>
<dbReference type="SUPFAM" id="SSF52091">
    <property type="entry name" value="SpoIIaa-like"/>
    <property type="match status" value="1"/>
</dbReference>
<dbReference type="InterPro" id="IPR036513">
    <property type="entry name" value="STAS_dom_sf"/>
</dbReference>
<dbReference type="GO" id="GO:0016020">
    <property type="term" value="C:membrane"/>
    <property type="evidence" value="ECO:0007669"/>
    <property type="project" value="UniProtKB-SubCell"/>
</dbReference>
<evidence type="ECO:0000313" key="8">
    <source>
        <dbReference type="Proteomes" id="UP000290657"/>
    </source>
</evidence>
<keyword evidence="2 5" id="KW-0812">Transmembrane</keyword>
<dbReference type="PANTHER" id="PTHR43310">
    <property type="entry name" value="SULFATE TRANSPORTER YBAR-RELATED"/>
    <property type="match status" value="1"/>
</dbReference>
<dbReference type="Gene3D" id="3.30.750.24">
    <property type="entry name" value="STAS domain"/>
    <property type="match status" value="1"/>
</dbReference>
<dbReference type="OrthoDB" id="9771198at2"/>
<evidence type="ECO:0000256" key="1">
    <source>
        <dbReference type="ARBA" id="ARBA00004141"/>
    </source>
</evidence>
<keyword evidence="3 5" id="KW-1133">Transmembrane helix</keyword>
<feature type="transmembrane region" description="Helical" evidence="5">
    <location>
        <begin position="165"/>
        <end position="181"/>
    </location>
</feature>
<evidence type="ECO:0000256" key="3">
    <source>
        <dbReference type="ARBA" id="ARBA00022989"/>
    </source>
</evidence>
<feature type="domain" description="STAS" evidence="6">
    <location>
        <begin position="420"/>
        <end position="492"/>
    </location>
</feature>
<proteinExistence type="predicted"/>
<reference evidence="7 8" key="1">
    <citation type="submission" date="2017-10" db="EMBL/GenBank/DDBJ databases">
        <title>Genomics of the genus Arcobacter.</title>
        <authorList>
            <person name="Perez-Cataluna A."/>
            <person name="Figueras M.J."/>
        </authorList>
    </citation>
    <scope>NUCLEOTIDE SEQUENCE [LARGE SCALE GENOMIC DNA]</scope>
    <source>
        <strain evidence="7 8">CECT 8987</strain>
    </source>
</reference>
<keyword evidence="4 5" id="KW-0472">Membrane</keyword>
<keyword evidence="8" id="KW-1185">Reference proteome</keyword>
<dbReference type="EMBL" id="PDKN01000002">
    <property type="protein sequence ID" value="RXJ60190.1"/>
    <property type="molecule type" value="Genomic_DNA"/>
</dbReference>
<feature type="transmembrane region" description="Helical" evidence="5">
    <location>
        <begin position="370"/>
        <end position="399"/>
    </location>
</feature>
<gene>
    <name evidence="7" type="ORF">CRV04_04090</name>
</gene>
<dbReference type="Pfam" id="PF01740">
    <property type="entry name" value="STAS"/>
    <property type="match status" value="1"/>
</dbReference>
<dbReference type="AlphaFoldDB" id="A0A4Q0XRV9"/>
<evidence type="ECO:0000313" key="7">
    <source>
        <dbReference type="EMBL" id="RXJ60190.1"/>
    </source>
</evidence>
<dbReference type="InterPro" id="IPR052706">
    <property type="entry name" value="Membrane-Transporter-like"/>
</dbReference>
<feature type="transmembrane region" description="Helical" evidence="5">
    <location>
        <begin position="139"/>
        <end position="159"/>
    </location>
</feature>
<feature type="transmembrane region" description="Helical" evidence="5">
    <location>
        <begin position="105"/>
        <end position="127"/>
    </location>
</feature>
<dbReference type="Proteomes" id="UP000290657">
    <property type="component" value="Unassembled WGS sequence"/>
</dbReference>
<name>A0A4Q0XRV9_9BACT</name>
<evidence type="ECO:0000256" key="4">
    <source>
        <dbReference type="ARBA" id="ARBA00023136"/>
    </source>
</evidence>
<protein>
    <submittedName>
        <fullName evidence="7">Sodium-independent anion transporter</fullName>
    </submittedName>
</protein>
<dbReference type="PROSITE" id="PS50801">
    <property type="entry name" value="STAS"/>
    <property type="match status" value="1"/>
</dbReference>
<feature type="transmembrane region" description="Helical" evidence="5">
    <location>
        <begin position="68"/>
        <end position="85"/>
    </location>
</feature>
<feature type="transmembrane region" description="Helical" evidence="5">
    <location>
        <begin position="188"/>
        <end position="205"/>
    </location>
</feature>
<organism evidence="7 8">
    <name type="scientific">Candidatus Marinarcus aquaticus</name>
    <dbReference type="NCBI Taxonomy" id="2044504"/>
    <lineage>
        <taxon>Bacteria</taxon>
        <taxon>Pseudomonadati</taxon>
        <taxon>Campylobacterota</taxon>
        <taxon>Epsilonproteobacteria</taxon>
        <taxon>Campylobacterales</taxon>
        <taxon>Arcobacteraceae</taxon>
        <taxon>Candidatus Marinarcus</taxon>
    </lineage>
</organism>
<dbReference type="PANTHER" id="PTHR43310:SF1">
    <property type="entry name" value="SULFATE TRANSPORTER YBAR-RELATED"/>
    <property type="match status" value="1"/>
</dbReference>
<feature type="transmembrane region" description="Helical" evidence="5">
    <location>
        <begin position="313"/>
        <end position="332"/>
    </location>
</feature>
<dbReference type="RefSeq" id="WP_128995539.1">
    <property type="nucleotide sequence ID" value="NZ_PDKN01000002.1"/>
</dbReference>
<feature type="transmembrane region" description="Helical" evidence="5">
    <location>
        <begin position="237"/>
        <end position="262"/>
    </location>
</feature>
<evidence type="ECO:0000259" key="6">
    <source>
        <dbReference type="PROSITE" id="PS50801"/>
    </source>
</evidence>
<dbReference type="InterPro" id="IPR011547">
    <property type="entry name" value="SLC26A/SulP_dom"/>
</dbReference>
<feature type="transmembrane region" description="Helical" evidence="5">
    <location>
        <begin position="338"/>
        <end position="358"/>
    </location>
</feature>
<evidence type="ECO:0000256" key="5">
    <source>
        <dbReference type="SAM" id="Phobius"/>
    </source>
</evidence>
<feature type="transmembrane region" description="Helical" evidence="5">
    <location>
        <begin position="44"/>
        <end position="61"/>
    </location>
</feature>
<evidence type="ECO:0000256" key="2">
    <source>
        <dbReference type="ARBA" id="ARBA00022692"/>
    </source>
</evidence>